<reference evidence="5 6" key="1">
    <citation type="journal article" date="2012" name="J. Bacteriol.">
        <title>Genome sequence of the human- and animal-pathogenic strain Nocardia cyriacigeorgica GUH-2.</title>
        <authorList>
            <person name="Zoropogui A."/>
            <person name="Pujic P."/>
            <person name="Normand P."/>
            <person name="Barbe V."/>
            <person name="Beaman B."/>
            <person name="Beaman L."/>
            <person name="Boiron P."/>
            <person name="Colinon C."/>
            <person name="Deredjian A."/>
            <person name="Graindorge A."/>
            <person name="Mangenot S."/>
            <person name="Nazaret S."/>
            <person name="Neto M."/>
            <person name="Petit S."/>
            <person name="Roche D."/>
            <person name="Vallenet D."/>
            <person name="Rodriguez-Nava V."/>
            <person name="Richard Y."/>
            <person name="Cournoyer B."/>
            <person name="Blaha D."/>
        </authorList>
    </citation>
    <scope>NUCLEOTIDE SEQUENCE [LARGE SCALE GENOMIC DNA]</scope>
    <source>
        <strain evidence="5 6">GUH-2</strain>
    </source>
</reference>
<dbReference type="PANTHER" id="PTHR46796">
    <property type="entry name" value="HTH-TYPE TRANSCRIPTIONAL ACTIVATOR RHAS-RELATED"/>
    <property type="match status" value="1"/>
</dbReference>
<keyword evidence="6" id="KW-1185">Reference proteome</keyword>
<name>H6R0K0_NOCCG</name>
<organism evidence="5 6">
    <name type="scientific">Nocardia cyriacigeorgica (strain GUH-2)</name>
    <dbReference type="NCBI Taxonomy" id="1127134"/>
    <lineage>
        <taxon>Bacteria</taxon>
        <taxon>Bacillati</taxon>
        <taxon>Actinomycetota</taxon>
        <taxon>Actinomycetes</taxon>
        <taxon>Mycobacteriales</taxon>
        <taxon>Nocardiaceae</taxon>
        <taxon>Nocardia</taxon>
    </lineage>
</organism>
<feature type="domain" description="HTH araC/xylS-type" evidence="4">
    <location>
        <begin position="128"/>
        <end position="227"/>
    </location>
</feature>
<accession>H6R0K0</accession>
<dbReference type="Gene3D" id="1.10.10.60">
    <property type="entry name" value="Homeodomain-like"/>
    <property type="match status" value="1"/>
</dbReference>
<evidence type="ECO:0000256" key="2">
    <source>
        <dbReference type="ARBA" id="ARBA00023125"/>
    </source>
</evidence>
<keyword evidence="1" id="KW-0805">Transcription regulation</keyword>
<dbReference type="Proteomes" id="UP000008190">
    <property type="component" value="Chromosome"/>
</dbReference>
<dbReference type="Pfam" id="PF12833">
    <property type="entry name" value="HTH_18"/>
    <property type="match status" value="1"/>
</dbReference>
<evidence type="ECO:0000256" key="3">
    <source>
        <dbReference type="ARBA" id="ARBA00023163"/>
    </source>
</evidence>
<dbReference type="eggNOG" id="COG2207">
    <property type="taxonomic scope" value="Bacteria"/>
</dbReference>
<dbReference type="KEGG" id="ncy:NOCYR_4714"/>
<protein>
    <submittedName>
        <fullName evidence="5">Putative AraC-family transcriptional regulator</fullName>
    </submittedName>
</protein>
<dbReference type="PANTHER" id="PTHR46796:SF15">
    <property type="entry name" value="BLL1074 PROTEIN"/>
    <property type="match status" value="1"/>
</dbReference>
<dbReference type="EMBL" id="FO082843">
    <property type="protein sequence ID" value="CCF65469.1"/>
    <property type="molecule type" value="Genomic_DNA"/>
</dbReference>
<dbReference type="GO" id="GO:0043565">
    <property type="term" value="F:sequence-specific DNA binding"/>
    <property type="evidence" value="ECO:0007669"/>
    <property type="project" value="InterPro"/>
</dbReference>
<gene>
    <name evidence="5" type="ordered locus">NOCYR_4714</name>
</gene>
<dbReference type="InterPro" id="IPR050204">
    <property type="entry name" value="AraC_XylS_family_regulators"/>
</dbReference>
<dbReference type="AlphaFoldDB" id="H6R0K0"/>
<evidence type="ECO:0000313" key="5">
    <source>
        <dbReference type="EMBL" id="CCF65469.1"/>
    </source>
</evidence>
<evidence type="ECO:0000256" key="1">
    <source>
        <dbReference type="ARBA" id="ARBA00023015"/>
    </source>
</evidence>
<dbReference type="SMART" id="SM00342">
    <property type="entry name" value="HTH_ARAC"/>
    <property type="match status" value="1"/>
</dbReference>
<dbReference type="STRING" id="1127134.NOCYR_4714"/>
<evidence type="ECO:0000313" key="6">
    <source>
        <dbReference type="Proteomes" id="UP000008190"/>
    </source>
</evidence>
<dbReference type="HOGENOM" id="CLU_066193_0_0_11"/>
<keyword evidence="3" id="KW-0804">Transcription</keyword>
<evidence type="ECO:0000259" key="4">
    <source>
        <dbReference type="PROSITE" id="PS01124"/>
    </source>
</evidence>
<dbReference type="PROSITE" id="PS01124">
    <property type="entry name" value="HTH_ARAC_FAMILY_2"/>
    <property type="match status" value="1"/>
</dbReference>
<sequence length="248" mass="26753">MGLDLRAAATTAVAVVVEFAGHDVVVDDVDGRQRLGGFVVGPSMAAMRVRSGQAACVEVRLSPIRAYSVLGVAAKDLGHGAVPSDELWGTEVRRLRERLAVAGSWEERSALTRSFLARRERAGRAPDPEVIDAWHRILASGGQVKVGELAESIGWSRKRLWGRFESQIGVTPKRAAMLVRFRRAVGGLLAGRPAAEVAAVCGYTDQAHLCRGVSIFAERTPGALHVGNLPFIARERYQAWGTFFQSPG</sequence>
<dbReference type="InterPro" id="IPR018060">
    <property type="entry name" value="HTH_AraC"/>
</dbReference>
<proteinExistence type="predicted"/>
<keyword evidence="2" id="KW-0238">DNA-binding</keyword>
<dbReference type="GO" id="GO:0003700">
    <property type="term" value="F:DNA-binding transcription factor activity"/>
    <property type="evidence" value="ECO:0007669"/>
    <property type="project" value="InterPro"/>
</dbReference>